<dbReference type="Proteomes" id="UP001218231">
    <property type="component" value="Chromosome"/>
</dbReference>
<evidence type="ECO:0000256" key="3">
    <source>
        <dbReference type="SAM" id="Phobius"/>
    </source>
</evidence>
<sequence length="406" mass="45187">MDHQSDQNAVEQQFELIDQTLGERGFALHFPRELEKQFEEETGPARERWYVRMGLLSLGMSDLLIALDYFSIPDAFGLALVLRLGLMTALTAGAVWITMRHPPAFVREGMQVILATVMALVVYALVASSTNPLRENYHLGILFVMMMTVMVLRLRWRYAVLAVITTVTVQIMTLASLHEASAQSKGASAFLSLAFAGFSLMALYSLEKMERQGWLRSVRDRLCAKVFEEMSIIDPLTGLGNRRALEQWVNTRRKANANRPVSVVMVDVDYFKAYNDTFGHLAGDDCLRRVSGLLVSEARKTGDRVCRFGGEEFLVFLIDIDLQTAITVAERMRREIAAKRIPHKTPTGSNCVTASFGIATGRLGDDFDLNALIEEADSALYKAKQRGRNCVEPPLLGLAEPLCAAG</sequence>
<dbReference type="PROSITE" id="PS50887">
    <property type="entry name" value="GGDEF"/>
    <property type="match status" value="1"/>
</dbReference>
<dbReference type="EMBL" id="CP117417">
    <property type="protein sequence ID" value="WCT76163.1"/>
    <property type="molecule type" value="Genomic_DNA"/>
</dbReference>
<feature type="transmembrane region" description="Helical" evidence="3">
    <location>
        <begin position="159"/>
        <end position="177"/>
    </location>
</feature>
<dbReference type="PANTHER" id="PTHR45138:SF9">
    <property type="entry name" value="DIGUANYLATE CYCLASE DGCM-RELATED"/>
    <property type="match status" value="1"/>
</dbReference>
<feature type="transmembrane region" description="Helical" evidence="3">
    <location>
        <begin position="49"/>
        <end position="70"/>
    </location>
</feature>
<keyword evidence="3" id="KW-0472">Membrane</keyword>
<dbReference type="InterPro" id="IPR050469">
    <property type="entry name" value="Diguanylate_Cyclase"/>
</dbReference>
<dbReference type="CDD" id="cd01949">
    <property type="entry name" value="GGDEF"/>
    <property type="match status" value="1"/>
</dbReference>
<evidence type="ECO:0000313" key="6">
    <source>
        <dbReference type="Proteomes" id="UP001218231"/>
    </source>
</evidence>
<feature type="transmembrane region" description="Helical" evidence="3">
    <location>
        <begin position="189"/>
        <end position="206"/>
    </location>
</feature>
<feature type="transmembrane region" description="Helical" evidence="3">
    <location>
        <begin position="76"/>
        <end position="97"/>
    </location>
</feature>
<dbReference type="Pfam" id="PF00990">
    <property type="entry name" value="GGDEF"/>
    <property type="match status" value="1"/>
</dbReference>
<protein>
    <recommendedName>
        <fullName evidence="1">diguanylate cyclase</fullName>
        <ecNumber evidence="1">2.7.7.65</ecNumber>
    </recommendedName>
</protein>
<dbReference type="RefSeq" id="WP_273616614.1">
    <property type="nucleotide sequence ID" value="NZ_CP117417.1"/>
</dbReference>
<evidence type="ECO:0000259" key="4">
    <source>
        <dbReference type="PROSITE" id="PS50887"/>
    </source>
</evidence>
<feature type="transmembrane region" description="Helical" evidence="3">
    <location>
        <begin position="109"/>
        <end position="130"/>
    </location>
</feature>
<organism evidence="5 6">
    <name type="scientific">Novosphingobium humi</name>
    <dbReference type="NCBI Taxonomy" id="2282397"/>
    <lineage>
        <taxon>Bacteria</taxon>
        <taxon>Pseudomonadati</taxon>
        <taxon>Pseudomonadota</taxon>
        <taxon>Alphaproteobacteria</taxon>
        <taxon>Sphingomonadales</taxon>
        <taxon>Sphingomonadaceae</taxon>
        <taxon>Novosphingobium</taxon>
    </lineage>
</organism>
<evidence type="ECO:0000256" key="1">
    <source>
        <dbReference type="ARBA" id="ARBA00012528"/>
    </source>
</evidence>
<gene>
    <name evidence="5" type="ORF">PQ457_09385</name>
</gene>
<accession>A0ABY7TT21</accession>
<dbReference type="Gene3D" id="3.30.70.270">
    <property type="match status" value="1"/>
</dbReference>
<dbReference type="InterPro" id="IPR029787">
    <property type="entry name" value="Nucleotide_cyclase"/>
</dbReference>
<keyword evidence="6" id="KW-1185">Reference proteome</keyword>
<dbReference type="SUPFAM" id="SSF55073">
    <property type="entry name" value="Nucleotide cyclase"/>
    <property type="match status" value="1"/>
</dbReference>
<keyword evidence="3" id="KW-0812">Transmembrane</keyword>
<reference evidence="5 6" key="1">
    <citation type="submission" date="2023-02" db="EMBL/GenBank/DDBJ databases">
        <title>Genome sequence of Novosphingobium humi KACC 19094.</title>
        <authorList>
            <person name="Kim S."/>
            <person name="Heo J."/>
            <person name="Kwon S.-W."/>
        </authorList>
    </citation>
    <scope>NUCLEOTIDE SEQUENCE [LARGE SCALE GENOMIC DNA]</scope>
    <source>
        <strain evidence="5 6">KACC 19094</strain>
    </source>
</reference>
<feature type="transmembrane region" description="Helical" evidence="3">
    <location>
        <begin position="136"/>
        <end position="152"/>
    </location>
</feature>
<dbReference type="EC" id="2.7.7.65" evidence="1"/>
<dbReference type="InterPro" id="IPR043128">
    <property type="entry name" value="Rev_trsase/Diguanyl_cyclase"/>
</dbReference>
<name>A0ABY7TT21_9SPHN</name>
<feature type="domain" description="GGDEF" evidence="4">
    <location>
        <begin position="259"/>
        <end position="396"/>
    </location>
</feature>
<dbReference type="SMART" id="SM00267">
    <property type="entry name" value="GGDEF"/>
    <property type="match status" value="1"/>
</dbReference>
<keyword evidence="3" id="KW-1133">Transmembrane helix</keyword>
<comment type="catalytic activity">
    <reaction evidence="2">
        <text>2 GTP = 3',3'-c-di-GMP + 2 diphosphate</text>
        <dbReference type="Rhea" id="RHEA:24898"/>
        <dbReference type="ChEBI" id="CHEBI:33019"/>
        <dbReference type="ChEBI" id="CHEBI:37565"/>
        <dbReference type="ChEBI" id="CHEBI:58805"/>
        <dbReference type="EC" id="2.7.7.65"/>
    </reaction>
</comment>
<proteinExistence type="predicted"/>
<dbReference type="InterPro" id="IPR000160">
    <property type="entry name" value="GGDEF_dom"/>
</dbReference>
<dbReference type="NCBIfam" id="TIGR00254">
    <property type="entry name" value="GGDEF"/>
    <property type="match status" value="1"/>
</dbReference>
<evidence type="ECO:0000256" key="2">
    <source>
        <dbReference type="ARBA" id="ARBA00034247"/>
    </source>
</evidence>
<evidence type="ECO:0000313" key="5">
    <source>
        <dbReference type="EMBL" id="WCT76163.1"/>
    </source>
</evidence>
<dbReference type="PANTHER" id="PTHR45138">
    <property type="entry name" value="REGULATORY COMPONENTS OF SENSORY TRANSDUCTION SYSTEM"/>
    <property type="match status" value="1"/>
</dbReference>